<reference evidence="3" key="1">
    <citation type="submission" date="2024-07" db="EMBL/GenBank/DDBJ databases">
        <authorList>
            <person name="Li J."/>
            <person name="Wei H."/>
            <person name="Ma J."/>
        </authorList>
    </citation>
    <scope>NUCLEOTIDE SEQUENCE</scope>
    <source>
        <strain evidence="3">AMU7</strain>
    </source>
</reference>
<dbReference type="PANTHER" id="PTHR44086">
    <property type="entry name" value="THIOSULFATE SULFURTRANSFERASE RDL2, MITOCHONDRIAL-RELATED"/>
    <property type="match status" value="1"/>
</dbReference>
<dbReference type="InterPro" id="IPR001763">
    <property type="entry name" value="Rhodanese-like_dom"/>
</dbReference>
<sequence>MSIETAVPENDVQDTQLITAQEAAKLIEEGALLIDVRSEGGRASTGAVPGAVVVNREHVEEDFSPESAHRLAQLSGTDRKIVVFCGSVNGSRPVAQKLQVLGYANAVHVDGGFPALRDAGVPTTGPTAPPVESAPPVGSAQASTDSVASER</sequence>
<organism evidence="3">
    <name type="scientific">Paenarthrobacter sp. AMU7</name>
    <dbReference type="NCBI Taxonomy" id="3162492"/>
    <lineage>
        <taxon>Bacteria</taxon>
        <taxon>Bacillati</taxon>
        <taxon>Actinomycetota</taxon>
        <taxon>Actinomycetes</taxon>
        <taxon>Micrococcales</taxon>
        <taxon>Micrococcaceae</taxon>
        <taxon>Paenarthrobacter</taxon>
    </lineage>
</organism>
<dbReference type="AlphaFoldDB" id="A0AB39YKY8"/>
<dbReference type="RefSeq" id="WP_369745120.1">
    <property type="nucleotide sequence ID" value="NZ_CP165735.1"/>
</dbReference>
<dbReference type="PROSITE" id="PS50206">
    <property type="entry name" value="RHODANESE_3"/>
    <property type="match status" value="1"/>
</dbReference>
<dbReference type="Pfam" id="PF00581">
    <property type="entry name" value="Rhodanese"/>
    <property type="match status" value="1"/>
</dbReference>
<dbReference type="SUPFAM" id="SSF52821">
    <property type="entry name" value="Rhodanese/Cell cycle control phosphatase"/>
    <property type="match status" value="1"/>
</dbReference>
<evidence type="ECO:0000259" key="2">
    <source>
        <dbReference type="PROSITE" id="PS50206"/>
    </source>
</evidence>
<feature type="compositionally biased region" description="Polar residues" evidence="1">
    <location>
        <begin position="140"/>
        <end position="151"/>
    </location>
</feature>
<dbReference type="InterPro" id="IPR036873">
    <property type="entry name" value="Rhodanese-like_dom_sf"/>
</dbReference>
<gene>
    <name evidence="3" type="ORF">ABQM86_17620</name>
</gene>
<evidence type="ECO:0000313" key="3">
    <source>
        <dbReference type="EMBL" id="XDV70760.1"/>
    </source>
</evidence>
<evidence type="ECO:0000256" key="1">
    <source>
        <dbReference type="SAM" id="MobiDB-lite"/>
    </source>
</evidence>
<dbReference type="PANTHER" id="PTHR44086:SF10">
    <property type="entry name" value="THIOSULFATE SULFURTRANSFERASE_RHODANESE-LIKE DOMAIN-CONTAINING PROTEIN 3"/>
    <property type="match status" value="1"/>
</dbReference>
<name>A0AB39YKY8_9MICC</name>
<dbReference type="SMART" id="SM00450">
    <property type="entry name" value="RHOD"/>
    <property type="match status" value="1"/>
</dbReference>
<dbReference type="GO" id="GO:0004792">
    <property type="term" value="F:thiosulfate-cyanide sulfurtransferase activity"/>
    <property type="evidence" value="ECO:0007669"/>
    <property type="project" value="TreeGrafter"/>
</dbReference>
<feature type="region of interest" description="Disordered" evidence="1">
    <location>
        <begin position="118"/>
        <end position="151"/>
    </location>
</feature>
<feature type="domain" description="Rhodanese" evidence="2">
    <location>
        <begin position="27"/>
        <end position="125"/>
    </location>
</feature>
<accession>A0AB39YKY8</accession>
<dbReference type="Gene3D" id="3.40.250.10">
    <property type="entry name" value="Rhodanese-like domain"/>
    <property type="match status" value="1"/>
</dbReference>
<protein>
    <submittedName>
        <fullName evidence="3">Rhodanese-like domain-containing protein</fullName>
    </submittedName>
</protein>
<dbReference type="EMBL" id="CP165735">
    <property type="protein sequence ID" value="XDV70760.1"/>
    <property type="molecule type" value="Genomic_DNA"/>
</dbReference>
<proteinExistence type="predicted"/>